<dbReference type="Proteomes" id="UP000554482">
    <property type="component" value="Unassembled WGS sequence"/>
</dbReference>
<evidence type="ECO:0000256" key="1">
    <source>
        <dbReference type="PROSITE-ProRule" id="PRU00047"/>
    </source>
</evidence>
<sequence>YDVYLELEEKNALLQAQLKELSCSSVFPSTPTINAYWKTEKLNLLGQIVDLEILNIECEARCKVLNKELNDVKNELLRVTSIAHNTSSVSRELPPLPIDVPTLFINSHVHVPALPLRGSIMPFHHAPRQGQGSRPACFSCGRTGHWASQCLACPLRPSFPRQWSSMQSTISIQDSSVLDLVSSVPTLLVSYSMHESLHVHDSSFDGDFEASPIATPIGSSLDSLDASSPVTPAPSASTVVYLFDKAFARVKQHHDIGDIIGNINDQRLTHKQAKNLNYVRYVC</sequence>
<dbReference type="GO" id="GO:0003676">
    <property type="term" value="F:nucleic acid binding"/>
    <property type="evidence" value="ECO:0007669"/>
    <property type="project" value="InterPro"/>
</dbReference>
<dbReference type="InterPro" id="IPR036875">
    <property type="entry name" value="Znf_CCHC_sf"/>
</dbReference>
<name>A0A7J6X074_THATH</name>
<gene>
    <name evidence="3" type="ORF">FRX31_007329</name>
</gene>
<feature type="domain" description="CCHC-type" evidence="2">
    <location>
        <begin position="137"/>
        <end position="150"/>
    </location>
</feature>
<organism evidence="3 4">
    <name type="scientific">Thalictrum thalictroides</name>
    <name type="common">Rue-anemone</name>
    <name type="synonym">Anemone thalictroides</name>
    <dbReference type="NCBI Taxonomy" id="46969"/>
    <lineage>
        <taxon>Eukaryota</taxon>
        <taxon>Viridiplantae</taxon>
        <taxon>Streptophyta</taxon>
        <taxon>Embryophyta</taxon>
        <taxon>Tracheophyta</taxon>
        <taxon>Spermatophyta</taxon>
        <taxon>Magnoliopsida</taxon>
        <taxon>Ranunculales</taxon>
        <taxon>Ranunculaceae</taxon>
        <taxon>Thalictroideae</taxon>
        <taxon>Thalictrum</taxon>
    </lineage>
</organism>
<evidence type="ECO:0000313" key="3">
    <source>
        <dbReference type="EMBL" id="KAF5203084.1"/>
    </source>
</evidence>
<comment type="caution">
    <text evidence="3">The sequence shown here is derived from an EMBL/GenBank/DDBJ whole genome shotgun (WGS) entry which is preliminary data.</text>
</comment>
<dbReference type="Gene3D" id="4.10.60.10">
    <property type="entry name" value="Zinc finger, CCHC-type"/>
    <property type="match status" value="1"/>
</dbReference>
<evidence type="ECO:0000313" key="4">
    <source>
        <dbReference type="Proteomes" id="UP000554482"/>
    </source>
</evidence>
<dbReference type="GO" id="GO:0008270">
    <property type="term" value="F:zinc ion binding"/>
    <property type="evidence" value="ECO:0007669"/>
    <property type="project" value="UniProtKB-KW"/>
</dbReference>
<protein>
    <recommendedName>
        <fullName evidence="2">CCHC-type domain-containing protein</fullName>
    </recommendedName>
</protein>
<proteinExistence type="predicted"/>
<keyword evidence="1" id="KW-0479">Metal-binding</keyword>
<dbReference type="PROSITE" id="PS50158">
    <property type="entry name" value="ZF_CCHC"/>
    <property type="match status" value="1"/>
</dbReference>
<evidence type="ECO:0000259" key="2">
    <source>
        <dbReference type="PROSITE" id="PS50158"/>
    </source>
</evidence>
<keyword evidence="4" id="KW-1185">Reference proteome</keyword>
<keyword evidence="1" id="KW-0862">Zinc</keyword>
<dbReference type="Pfam" id="PF00098">
    <property type="entry name" value="zf-CCHC"/>
    <property type="match status" value="1"/>
</dbReference>
<dbReference type="AlphaFoldDB" id="A0A7J6X074"/>
<reference evidence="3 4" key="1">
    <citation type="submission" date="2020-06" db="EMBL/GenBank/DDBJ databases">
        <title>Transcriptomic and genomic resources for Thalictrum thalictroides and T. hernandezii: Facilitating candidate gene discovery in an emerging model plant lineage.</title>
        <authorList>
            <person name="Arias T."/>
            <person name="Riano-Pachon D.M."/>
            <person name="Di Stilio V.S."/>
        </authorList>
    </citation>
    <scope>NUCLEOTIDE SEQUENCE [LARGE SCALE GENOMIC DNA]</scope>
    <source>
        <strain evidence="4">cv. WT478/WT964</strain>
        <tissue evidence="3">Leaves</tissue>
    </source>
</reference>
<dbReference type="SMART" id="SM00343">
    <property type="entry name" value="ZnF_C2HC"/>
    <property type="match status" value="1"/>
</dbReference>
<dbReference type="InterPro" id="IPR001878">
    <property type="entry name" value="Znf_CCHC"/>
</dbReference>
<dbReference type="SUPFAM" id="SSF57756">
    <property type="entry name" value="Retrovirus zinc finger-like domains"/>
    <property type="match status" value="1"/>
</dbReference>
<keyword evidence="1" id="KW-0863">Zinc-finger</keyword>
<dbReference type="EMBL" id="JABWDY010007273">
    <property type="protein sequence ID" value="KAF5203084.1"/>
    <property type="molecule type" value="Genomic_DNA"/>
</dbReference>
<accession>A0A7J6X074</accession>
<feature type="non-terminal residue" evidence="3">
    <location>
        <position position="1"/>
    </location>
</feature>